<organism evidence="1 2">
    <name type="scientific">Bizionia gelidisalsuginis</name>
    <dbReference type="NCBI Taxonomy" id="291188"/>
    <lineage>
        <taxon>Bacteria</taxon>
        <taxon>Pseudomonadati</taxon>
        <taxon>Bacteroidota</taxon>
        <taxon>Flavobacteriia</taxon>
        <taxon>Flavobacteriales</taxon>
        <taxon>Flavobacteriaceae</taxon>
        <taxon>Bizionia</taxon>
    </lineage>
</organism>
<dbReference type="EMBL" id="VSKN01000002">
    <property type="protein sequence ID" value="TYC17111.1"/>
    <property type="molecule type" value="Genomic_DNA"/>
</dbReference>
<gene>
    <name evidence="1" type="ORF">ES677_02725</name>
</gene>
<evidence type="ECO:0000313" key="2">
    <source>
        <dbReference type="Proteomes" id="UP000323621"/>
    </source>
</evidence>
<accession>A0ABY3MDN7</accession>
<keyword evidence="2" id="KW-1185">Reference proteome</keyword>
<reference evidence="1 2" key="1">
    <citation type="submission" date="2019-08" db="EMBL/GenBank/DDBJ databases">
        <title>Genomes of Antarctic Bizionia species.</title>
        <authorList>
            <person name="Bowman J.P."/>
        </authorList>
    </citation>
    <scope>NUCLEOTIDE SEQUENCE [LARGE SCALE GENOMIC DNA]</scope>
    <source>
        <strain evidence="1 2">IC164</strain>
    </source>
</reference>
<dbReference type="Proteomes" id="UP000323621">
    <property type="component" value="Unassembled WGS sequence"/>
</dbReference>
<evidence type="ECO:0000313" key="1">
    <source>
        <dbReference type="EMBL" id="TYC17111.1"/>
    </source>
</evidence>
<name>A0ABY3MDN7_9FLAO</name>
<sequence length="242" mass="27231">MKKLLIIILTVLTTSVKSQTITANKPTDSQQHCIKNVLFGNNYFTNVKVTNTAVRNFNGTDRSLGHLEDTMPSFLFKNRSALNTGKLYNVQNPIKALSDDTAPSWRGEIDLENNLQEPKTTVIDRDFNQQTIKTPSTTAPNETYFNNWSYADAQHHLYSSPIFLGPGSSELNPNFDCDKMLTTRNPLGSNTESNTRIKILIFNRYGKLLALPNLIKDWLGILEGLSPPNNNYWHITTPPNAT</sequence>
<comment type="caution">
    <text evidence="1">The sequence shown here is derived from an EMBL/GenBank/DDBJ whole genome shotgun (WGS) entry which is preliminary data.</text>
</comment>
<proteinExistence type="predicted"/>
<protein>
    <submittedName>
        <fullName evidence="1">Uncharacterized protein</fullName>
    </submittedName>
</protein>
<dbReference type="RefSeq" id="WP_148380361.1">
    <property type="nucleotide sequence ID" value="NZ_VSKN01000002.1"/>
</dbReference>